<reference evidence="1 2" key="1">
    <citation type="submission" date="2018-06" db="EMBL/GenBank/DDBJ databases">
        <title>Genomic Encyclopedia of Type Strains, Phase IV (KMG-IV): sequencing the most valuable type-strain genomes for metagenomic binning, comparative biology and taxonomic classification.</title>
        <authorList>
            <person name="Goeker M."/>
        </authorList>
    </citation>
    <scope>NUCLEOTIDE SEQUENCE [LARGE SCALE GENOMIC DNA]</scope>
    <source>
        <strain evidence="1 2">DSM 44599</strain>
    </source>
</reference>
<name>A0A366DTF3_9NOCA</name>
<gene>
    <name evidence="1" type="ORF">DFR74_103131</name>
</gene>
<evidence type="ECO:0000313" key="2">
    <source>
        <dbReference type="Proteomes" id="UP000252586"/>
    </source>
</evidence>
<organism evidence="1 2">
    <name type="scientific">Nocardia puris</name>
    <dbReference type="NCBI Taxonomy" id="208602"/>
    <lineage>
        <taxon>Bacteria</taxon>
        <taxon>Bacillati</taxon>
        <taxon>Actinomycetota</taxon>
        <taxon>Actinomycetes</taxon>
        <taxon>Mycobacteriales</taxon>
        <taxon>Nocardiaceae</taxon>
        <taxon>Nocardia</taxon>
    </lineage>
</organism>
<dbReference type="OrthoDB" id="5064123at2"/>
<keyword evidence="2" id="KW-1185">Reference proteome</keyword>
<accession>A0A366DTF3</accession>
<dbReference type="RefSeq" id="WP_067510150.1">
    <property type="nucleotide sequence ID" value="NZ_QNRE01000003.1"/>
</dbReference>
<dbReference type="AlphaFoldDB" id="A0A366DTF3"/>
<comment type="caution">
    <text evidence="1">The sequence shown here is derived from an EMBL/GenBank/DDBJ whole genome shotgun (WGS) entry which is preliminary data.</text>
</comment>
<evidence type="ECO:0000313" key="1">
    <source>
        <dbReference type="EMBL" id="RBO92488.1"/>
    </source>
</evidence>
<protein>
    <submittedName>
        <fullName evidence="1">Uncharacterized protein</fullName>
    </submittedName>
</protein>
<dbReference type="STRING" id="1210090.GCA_001613185_03620"/>
<proteinExistence type="predicted"/>
<sequence length="190" mass="20090">MSGADSAIDALTVPRRRDLRGIKATLAGIVPGDTVAATFRSDLFGPFVLTGRVVESGSTGGLLVGGVHLDTGNRNPVPELCRLAVLDEASTETAAETVPQRVSLRHGDVIRAAFVQAPYDAFEITGFAVQARANGDVFAVGGGWFLTESGGMVRARRVLVVDVLCRAEFHRLPVPAPIDRWPEPTGDLDA</sequence>
<dbReference type="EMBL" id="QNRE01000003">
    <property type="protein sequence ID" value="RBO92488.1"/>
    <property type="molecule type" value="Genomic_DNA"/>
</dbReference>
<dbReference type="Proteomes" id="UP000252586">
    <property type="component" value="Unassembled WGS sequence"/>
</dbReference>